<dbReference type="SMART" id="SM00257">
    <property type="entry name" value="LysM"/>
    <property type="match status" value="1"/>
</dbReference>
<gene>
    <name evidence="3" type="primary">rlpA</name>
    <name evidence="6" type="ORF">A2845_01770</name>
</gene>
<dbReference type="PANTHER" id="PTHR34183:SF1">
    <property type="entry name" value="ENDOLYTIC PEPTIDOGLYCAN TRANSGLYCOSYLASE RLPA"/>
    <property type="match status" value="1"/>
</dbReference>
<dbReference type="Proteomes" id="UP000177122">
    <property type="component" value="Unassembled WGS sequence"/>
</dbReference>
<name>A0A1G2CXQ0_9BACT</name>
<evidence type="ECO:0000313" key="7">
    <source>
        <dbReference type="Proteomes" id="UP000177122"/>
    </source>
</evidence>
<evidence type="ECO:0000256" key="1">
    <source>
        <dbReference type="ARBA" id="ARBA00023239"/>
    </source>
</evidence>
<feature type="domain" description="LysM" evidence="5">
    <location>
        <begin position="32"/>
        <end position="77"/>
    </location>
</feature>
<feature type="signal peptide" evidence="3">
    <location>
        <begin position="1"/>
        <end position="24"/>
    </location>
</feature>
<dbReference type="AlphaFoldDB" id="A0A1G2CXQ0"/>
<proteinExistence type="inferred from homology"/>
<evidence type="ECO:0000259" key="5">
    <source>
        <dbReference type="PROSITE" id="PS51782"/>
    </source>
</evidence>
<keyword evidence="1 3" id="KW-0456">Lyase</keyword>
<dbReference type="PANTHER" id="PTHR34183">
    <property type="entry name" value="ENDOLYTIC PEPTIDOGLYCAN TRANSGLYCOSYLASE RLPA"/>
    <property type="match status" value="1"/>
</dbReference>
<dbReference type="InterPro" id="IPR018392">
    <property type="entry name" value="LysM"/>
</dbReference>
<dbReference type="InterPro" id="IPR036908">
    <property type="entry name" value="RlpA-like_sf"/>
</dbReference>
<dbReference type="EMBL" id="MHLI01000005">
    <property type="protein sequence ID" value="OGZ06124.1"/>
    <property type="molecule type" value="Genomic_DNA"/>
</dbReference>
<dbReference type="InterPro" id="IPR009009">
    <property type="entry name" value="RlpA-like_DPBB"/>
</dbReference>
<evidence type="ECO:0000313" key="6">
    <source>
        <dbReference type="EMBL" id="OGZ06124.1"/>
    </source>
</evidence>
<comment type="function">
    <text evidence="3">Lytic transglycosylase with a strong preference for naked glycan strands that lack stem peptides.</text>
</comment>
<dbReference type="Pfam" id="PF03330">
    <property type="entry name" value="DPBB_1"/>
    <property type="match status" value="1"/>
</dbReference>
<dbReference type="CDD" id="cd22268">
    <property type="entry name" value="DPBB_RlpA-like"/>
    <property type="match status" value="1"/>
</dbReference>
<protein>
    <recommendedName>
        <fullName evidence="3">Probable endolytic peptidoglycan transglycosylase RlpA</fullName>
        <ecNumber evidence="3">4.2.2.-</ecNumber>
    </recommendedName>
</protein>
<comment type="similarity">
    <text evidence="3 4">Belongs to the RlpA family.</text>
</comment>
<dbReference type="EC" id="4.2.2.-" evidence="3"/>
<dbReference type="GO" id="GO:0000270">
    <property type="term" value="P:peptidoglycan metabolic process"/>
    <property type="evidence" value="ECO:0007669"/>
    <property type="project" value="UniProtKB-UniRule"/>
</dbReference>
<keyword evidence="3" id="KW-0732">Signal</keyword>
<feature type="chain" id="PRO_5009987745" description="Probable endolytic peptidoglycan transglycosylase RlpA" evidence="3">
    <location>
        <begin position="25"/>
        <end position="398"/>
    </location>
</feature>
<dbReference type="InterPro" id="IPR034718">
    <property type="entry name" value="RlpA"/>
</dbReference>
<dbReference type="Gene3D" id="2.40.40.10">
    <property type="entry name" value="RlpA-like domain"/>
    <property type="match status" value="1"/>
</dbReference>
<dbReference type="HAMAP" id="MF_02071">
    <property type="entry name" value="RlpA"/>
    <property type="match status" value="1"/>
</dbReference>
<evidence type="ECO:0000256" key="3">
    <source>
        <dbReference type="HAMAP-Rule" id="MF_02071"/>
    </source>
</evidence>
<dbReference type="NCBIfam" id="TIGR00413">
    <property type="entry name" value="rlpA"/>
    <property type="match status" value="1"/>
</dbReference>
<dbReference type="GO" id="GO:0071555">
    <property type="term" value="P:cell wall organization"/>
    <property type="evidence" value="ECO:0007669"/>
    <property type="project" value="UniProtKB-KW"/>
</dbReference>
<dbReference type="InterPro" id="IPR012997">
    <property type="entry name" value="RplA"/>
</dbReference>
<evidence type="ECO:0000256" key="4">
    <source>
        <dbReference type="RuleBase" id="RU003495"/>
    </source>
</evidence>
<sequence length="398" mass="44227" precursor="true">MNMFTKMCIVMMTLALFLVGETHAEEAASTEVAYTVKRGDRLATIARQFGTNDYLAIAAINKISNPDLIYPGQILALPFVMTTKVKTVAPMTNTCAANGTHAEDGIASWYGAHFHGKTTANNETYDMYAHTVAHSSLPFGTTVCIRNSQNGRSVTARVNDRGPEQEGRRIINVSQEIAQMLDFIHSGTAHVAVFIIEAPTTEGYHYRTRKTPPRRKATSTTETGAVTNNRMTTQMVITPPGTTPGYVERDKATDLPLFFMSEVVVTEFGPAHVIDGLNTNKITPRDAIAQLFKEAPAHVRGALLAMIEDDQYVEMILEVGDRLPLMLTAEGVVFHDVLEAQMSDTGLAARCYVLKDETSERDYRLIRERRGGNWYAEIFSPRDQENTSCKHRERSKTR</sequence>
<dbReference type="Gene3D" id="3.10.350.10">
    <property type="entry name" value="LysM domain"/>
    <property type="match status" value="1"/>
</dbReference>
<dbReference type="InterPro" id="IPR036779">
    <property type="entry name" value="LysM_dom_sf"/>
</dbReference>
<keyword evidence="2 3" id="KW-0961">Cell wall biogenesis/degradation</keyword>
<dbReference type="Pfam" id="PF01476">
    <property type="entry name" value="LysM"/>
    <property type="match status" value="1"/>
</dbReference>
<dbReference type="CDD" id="cd00118">
    <property type="entry name" value="LysM"/>
    <property type="match status" value="1"/>
</dbReference>
<dbReference type="SUPFAM" id="SSF54106">
    <property type="entry name" value="LysM domain"/>
    <property type="match status" value="1"/>
</dbReference>
<comment type="caution">
    <text evidence="6">The sequence shown here is derived from an EMBL/GenBank/DDBJ whole genome shotgun (WGS) entry which is preliminary data.</text>
</comment>
<dbReference type="PROSITE" id="PS51782">
    <property type="entry name" value="LYSM"/>
    <property type="match status" value="1"/>
</dbReference>
<dbReference type="SUPFAM" id="SSF50685">
    <property type="entry name" value="Barwin-like endoglucanases"/>
    <property type="match status" value="1"/>
</dbReference>
<organism evidence="6 7">
    <name type="scientific">Candidatus Lloydbacteria bacterium RIFCSPHIGHO2_01_FULL_49_22</name>
    <dbReference type="NCBI Taxonomy" id="1798658"/>
    <lineage>
        <taxon>Bacteria</taxon>
        <taxon>Candidatus Lloydiibacteriota</taxon>
    </lineage>
</organism>
<accession>A0A1G2CXQ0</accession>
<reference evidence="6 7" key="1">
    <citation type="journal article" date="2016" name="Nat. Commun.">
        <title>Thousands of microbial genomes shed light on interconnected biogeochemical processes in an aquifer system.</title>
        <authorList>
            <person name="Anantharaman K."/>
            <person name="Brown C.T."/>
            <person name="Hug L.A."/>
            <person name="Sharon I."/>
            <person name="Castelle C.J."/>
            <person name="Probst A.J."/>
            <person name="Thomas B.C."/>
            <person name="Singh A."/>
            <person name="Wilkins M.J."/>
            <person name="Karaoz U."/>
            <person name="Brodie E.L."/>
            <person name="Williams K.H."/>
            <person name="Hubbard S.S."/>
            <person name="Banfield J.F."/>
        </authorList>
    </citation>
    <scope>NUCLEOTIDE SEQUENCE [LARGE SCALE GENOMIC DNA]</scope>
</reference>
<dbReference type="GO" id="GO:0008932">
    <property type="term" value="F:lytic endotransglycosylase activity"/>
    <property type="evidence" value="ECO:0007669"/>
    <property type="project" value="UniProtKB-UniRule"/>
</dbReference>
<evidence type="ECO:0000256" key="2">
    <source>
        <dbReference type="ARBA" id="ARBA00023316"/>
    </source>
</evidence>